<dbReference type="GO" id="GO:0000287">
    <property type="term" value="F:magnesium ion binding"/>
    <property type="evidence" value="ECO:0007669"/>
    <property type="project" value="UniProtKB-UniRule"/>
</dbReference>
<dbReference type="Pfam" id="PF00206">
    <property type="entry name" value="Lyase_1"/>
    <property type="match status" value="1"/>
</dbReference>
<feature type="binding site" description="in other chain" evidence="11">
    <location>
        <position position="129"/>
    </location>
    <ligand>
        <name>IMP</name>
        <dbReference type="ChEBI" id="CHEBI:58053"/>
        <note>ligand shared between dimeric partners</note>
    </ligand>
</feature>
<dbReference type="CDD" id="cd03108">
    <property type="entry name" value="AdSS"/>
    <property type="match status" value="1"/>
</dbReference>
<feature type="binding site" evidence="11">
    <location>
        <position position="15"/>
    </location>
    <ligand>
        <name>Mg(2+)</name>
        <dbReference type="ChEBI" id="CHEBI:18420"/>
    </ligand>
</feature>
<dbReference type="PROSITE" id="PS01266">
    <property type="entry name" value="ADENYLOSUCCIN_SYN_1"/>
    <property type="match status" value="1"/>
</dbReference>
<comment type="catalytic activity">
    <reaction evidence="11 12">
        <text>IMP + L-aspartate + GTP = N(6)-(1,2-dicarboxyethyl)-AMP + GDP + phosphate + 2 H(+)</text>
        <dbReference type="Rhea" id="RHEA:15753"/>
        <dbReference type="ChEBI" id="CHEBI:15378"/>
        <dbReference type="ChEBI" id="CHEBI:29991"/>
        <dbReference type="ChEBI" id="CHEBI:37565"/>
        <dbReference type="ChEBI" id="CHEBI:43474"/>
        <dbReference type="ChEBI" id="CHEBI:57567"/>
        <dbReference type="ChEBI" id="CHEBI:58053"/>
        <dbReference type="ChEBI" id="CHEBI:58189"/>
        <dbReference type="EC" id="6.3.4.4"/>
    </reaction>
</comment>
<feature type="binding site" evidence="11">
    <location>
        <begin position="42"/>
        <end position="44"/>
    </location>
    <ligand>
        <name>GTP</name>
        <dbReference type="ChEBI" id="CHEBI:37565"/>
    </ligand>
</feature>
<protein>
    <recommendedName>
        <fullName evidence="11 12">Adenylosuccinate synthetase</fullName>
        <shortName evidence="11">AMPSase</shortName>
        <shortName evidence="11">AdSS</shortName>
        <ecNumber evidence="11 12">6.3.4.4</ecNumber>
    </recommendedName>
    <alternativeName>
        <fullName evidence="11">IMP--aspartate ligase</fullName>
    </alternativeName>
</protein>
<dbReference type="Gene3D" id="1.20.200.10">
    <property type="entry name" value="Fumarase/aspartase (Central domain)"/>
    <property type="match status" value="1"/>
</dbReference>
<comment type="pathway">
    <text evidence="2">Purine metabolism; AMP biosynthesis via de novo pathway; AMP from IMP: step 2/2.</text>
</comment>
<evidence type="ECO:0000256" key="7">
    <source>
        <dbReference type="ARBA" id="ARBA00022755"/>
    </source>
</evidence>
<reference evidence="16" key="1">
    <citation type="submission" date="2017-09" db="EMBL/GenBank/DDBJ databases">
        <title>Depth-based differentiation of microbial function through sediment-hosted aquifers and enrichment of novel symbionts in the deep terrestrial subsurface.</title>
        <authorList>
            <person name="Probst A.J."/>
            <person name="Ladd B."/>
            <person name="Jarett J.K."/>
            <person name="Geller-Mcgrath D.E."/>
            <person name="Sieber C.M.K."/>
            <person name="Emerson J.B."/>
            <person name="Anantharaman K."/>
            <person name="Thomas B.C."/>
            <person name="Malmstrom R."/>
            <person name="Stieglmeier M."/>
            <person name="Klingl A."/>
            <person name="Woyke T."/>
            <person name="Ryan C.M."/>
            <person name="Banfield J.F."/>
        </authorList>
    </citation>
    <scope>NUCLEOTIDE SEQUENCE [LARGE SCALE GENOMIC DNA]</scope>
</reference>
<dbReference type="NCBIfam" id="NF006764">
    <property type="entry name" value="PRK09285.1"/>
    <property type="match status" value="1"/>
</dbReference>
<accession>A0A2H0TWT0</accession>
<evidence type="ECO:0000256" key="12">
    <source>
        <dbReference type="RuleBase" id="RU000520"/>
    </source>
</evidence>
<dbReference type="HAMAP" id="MF_00011">
    <property type="entry name" value="Adenylosucc_synth"/>
    <property type="match status" value="1"/>
</dbReference>
<keyword evidence="5 11" id="KW-0479">Metal-binding</keyword>
<keyword evidence="11" id="KW-0963">Cytoplasm</keyword>
<keyword evidence="9 11" id="KW-0342">GTP-binding</keyword>
<dbReference type="EMBL" id="PFBY01000016">
    <property type="protein sequence ID" value="PIR76603.1"/>
    <property type="molecule type" value="Genomic_DNA"/>
</dbReference>
<dbReference type="InterPro" id="IPR022761">
    <property type="entry name" value="Fumarate_lyase_N"/>
</dbReference>
<organism evidence="15 16">
    <name type="scientific">Candidatus Magasanikbacteria bacterium CG10_big_fil_rev_8_21_14_0_10_42_10</name>
    <dbReference type="NCBI Taxonomy" id="1974649"/>
    <lineage>
        <taxon>Bacteria</taxon>
        <taxon>Candidatus Magasanikiibacteriota</taxon>
    </lineage>
</organism>
<comment type="subunit">
    <text evidence="3 11">Homodimer.</text>
</comment>
<dbReference type="PANTHER" id="PTHR43411">
    <property type="entry name" value="ADENYLOSUCCINATE LYASE"/>
    <property type="match status" value="1"/>
</dbReference>
<dbReference type="InterPro" id="IPR013539">
    <property type="entry name" value="PurB_C"/>
</dbReference>
<evidence type="ECO:0000313" key="16">
    <source>
        <dbReference type="Proteomes" id="UP000231530"/>
    </source>
</evidence>
<keyword evidence="8 11" id="KW-0460">Magnesium</keyword>
<comment type="function">
    <text evidence="11">Plays an important role in the de novo pathway of purine nucleotide biosynthesis. Catalyzes the first committed step in the biosynthesis of AMP from IMP.</text>
</comment>
<dbReference type="SUPFAM" id="SSF48557">
    <property type="entry name" value="L-aspartase-like"/>
    <property type="match status" value="1"/>
</dbReference>
<feature type="binding site" evidence="11">
    <location>
        <begin position="416"/>
        <end position="418"/>
    </location>
    <ligand>
        <name>GTP</name>
        <dbReference type="ChEBI" id="CHEBI:37565"/>
    </ligand>
</feature>
<feature type="active site" description="Proton donor" evidence="11">
    <location>
        <position position="43"/>
    </location>
</feature>
<dbReference type="Gene3D" id="1.10.40.30">
    <property type="entry name" value="Fumarase/aspartase (C-terminal domain)"/>
    <property type="match status" value="1"/>
</dbReference>
<comment type="subcellular location">
    <subcellularLocation>
        <location evidence="11">Cytoplasm</location>
    </subcellularLocation>
</comment>
<keyword evidence="4 11" id="KW-0436">Ligase</keyword>
<evidence type="ECO:0000256" key="3">
    <source>
        <dbReference type="ARBA" id="ARBA00011738"/>
    </source>
</evidence>
<dbReference type="Gene3D" id="3.90.170.10">
    <property type="entry name" value="Adenylosuccinate Synthetase, subunit A, domain 3"/>
    <property type="match status" value="1"/>
</dbReference>
<dbReference type="PANTHER" id="PTHR43411:SF1">
    <property type="entry name" value="ADENYLOSUCCINATE LYASE"/>
    <property type="match status" value="1"/>
</dbReference>
<dbReference type="Pfam" id="PF00709">
    <property type="entry name" value="Adenylsucc_synt"/>
    <property type="match status" value="1"/>
</dbReference>
<dbReference type="Proteomes" id="UP000231530">
    <property type="component" value="Unassembled WGS sequence"/>
</dbReference>
<dbReference type="InterPro" id="IPR042110">
    <property type="entry name" value="Adenylosuccinate_synth_dom2"/>
</dbReference>
<dbReference type="EC" id="6.3.4.4" evidence="11 12"/>
<dbReference type="FunFam" id="1.10.300.10:FF:000001">
    <property type="entry name" value="Adenylosuccinate synthetase"/>
    <property type="match status" value="1"/>
</dbReference>
<evidence type="ECO:0000256" key="8">
    <source>
        <dbReference type="ARBA" id="ARBA00022842"/>
    </source>
</evidence>
<feature type="domain" description="Adenylosuccinate lyase PurB C-terminal" evidence="14">
    <location>
        <begin position="763"/>
        <end position="877"/>
    </location>
</feature>
<dbReference type="InterPro" id="IPR042111">
    <property type="entry name" value="Adenylosuccinate_synth_dom3"/>
</dbReference>
<comment type="caution">
    <text evidence="15">The sequence shown here is derived from an EMBL/GenBank/DDBJ whole genome shotgun (WGS) entry which is preliminary data.</text>
</comment>
<proteinExistence type="inferred from homology"/>
<comment type="similarity">
    <text evidence="11 12">Belongs to the adenylosuccinate synthetase family.</text>
</comment>
<feature type="binding site" evidence="11">
    <location>
        <begin position="332"/>
        <end position="334"/>
    </location>
    <ligand>
        <name>GTP</name>
        <dbReference type="ChEBI" id="CHEBI:37565"/>
    </ligand>
</feature>
<feature type="binding site" evidence="11">
    <location>
        <position position="143"/>
    </location>
    <ligand>
        <name>IMP</name>
        <dbReference type="ChEBI" id="CHEBI:58053"/>
        <note>ligand shared between dimeric partners</note>
    </ligand>
</feature>
<feature type="binding site" description="in other chain" evidence="11">
    <location>
        <begin position="15"/>
        <end position="18"/>
    </location>
    <ligand>
        <name>IMP</name>
        <dbReference type="ChEBI" id="CHEBI:58053"/>
        <note>ligand shared between dimeric partners</note>
    </ligand>
</feature>
<comment type="function">
    <text evidence="10">Catalyzes two reactions in de novo purine nucleotide biosynthesis. Catalyzes the breakdown of 5-aminoimidazole- (N-succinylocarboxamide) ribotide (SAICAR or 2-[5-amino-1-(5-phospho-beta-D-ribosyl)imidazole-4-carboxamido]succinate) to 5-aminoimidazole-4-carboxamide ribotide (AICAR or 5-amino-1-(5-phospho-beta-D-ribosyl)imidazole-4-carboxamide) and fumarate, and of adenylosuccinate (ADS or N(6)-(1,2-dicarboxyethyl)-AMP) to adenosine monophosphate (AMP) and fumarate.</text>
</comment>
<feature type="binding site" evidence="11">
    <location>
        <position position="42"/>
    </location>
    <ligand>
        <name>Mg(2+)</name>
        <dbReference type="ChEBI" id="CHEBI:18420"/>
    </ligand>
</feature>
<evidence type="ECO:0000256" key="5">
    <source>
        <dbReference type="ARBA" id="ARBA00022723"/>
    </source>
</evidence>
<evidence type="ECO:0000256" key="6">
    <source>
        <dbReference type="ARBA" id="ARBA00022741"/>
    </source>
</evidence>
<gene>
    <name evidence="11" type="primary">purA</name>
    <name evidence="15" type="ORF">COU32_01210</name>
</gene>
<dbReference type="GO" id="GO:0005737">
    <property type="term" value="C:cytoplasm"/>
    <property type="evidence" value="ECO:0007669"/>
    <property type="project" value="UniProtKB-SubCell"/>
</dbReference>
<dbReference type="PROSITE" id="PS00163">
    <property type="entry name" value="FUMARATE_LYASES"/>
    <property type="match status" value="1"/>
</dbReference>
<dbReference type="NCBIfam" id="TIGR00184">
    <property type="entry name" value="purA"/>
    <property type="match status" value="1"/>
</dbReference>
<comment type="pathway">
    <text evidence="11 12">Purine metabolism; AMP biosynthesis via de novo pathway; AMP from IMP: step 1/2.</text>
</comment>
<comment type="pathway">
    <text evidence="1">Purine metabolism; IMP biosynthesis via de novo pathway; 5-amino-1-(5-phospho-D-ribosyl)imidazole-4-carboxamide from 5-amino-1-(5-phospho-D-ribosyl)imidazole-4-carboxylate: step 2/2.</text>
</comment>
<dbReference type="InterPro" id="IPR042109">
    <property type="entry name" value="Adenylosuccinate_synth_dom1"/>
</dbReference>
<dbReference type="GO" id="GO:0004018">
    <property type="term" value="F:N6-(1,2-dicarboxyethyl)AMP AMP-lyase (fumarate-forming) activity"/>
    <property type="evidence" value="ECO:0007669"/>
    <property type="project" value="InterPro"/>
</dbReference>
<dbReference type="GO" id="GO:0005525">
    <property type="term" value="F:GTP binding"/>
    <property type="evidence" value="ECO:0007669"/>
    <property type="project" value="UniProtKB-UniRule"/>
</dbReference>
<dbReference type="GO" id="GO:0006188">
    <property type="term" value="P:IMP biosynthetic process"/>
    <property type="evidence" value="ECO:0007669"/>
    <property type="project" value="InterPro"/>
</dbReference>
<dbReference type="Gene3D" id="1.10.275.10">
    <property type="entry name" value="Fumarase/aspartase (N-terminal domain)"/>
    <property type="match status" value="1"/>
</dbReference>
<sequence>MNTQTTVIVGAQWGDEGKGKITDVLAKDAQYVVRFHGGNNAGHTIVVEDKTYKLHLLPSGVVSEHIHSIIGNGVVIDPKVLLEEIAEITKNGKPLRLSISERAHVIMPYHIAMDEALSGYQAALGAGSTKRGIAPVYADKMYRHGIRMGDLLESDMFREKLEKAYDFNVGMITNVFHQTFTLSKTDIIETYLAYGKQLRTYIHDTEIELSDAYKEGKHILFEGAQGMSLDPDHGLYPHTTSSNNVAAHAEVGSGLGINAPKRIVGVVKAYVSRVGTSPFVTELTDATGDRIREVGQEYGTTTGRARRIGWLDLVQVRQSVRLHPLTEIAITKLDVLNGFDDIQVCIAYYIDGKIVREMPASLDAMRNAKPVYTTLSGWKQVYTGSMPTDVSGFDPAVQAYLSFIEKEVGCPVGIVSFGPKRSETVMLTSVSSENKEKELTAISPIDGRYGSQTRVLSEYHSEYALIRARVRVEIAYLIALSEETSFTSLPPFSVIEKEQLHTLSRLCSLDDAVRIKDIEGRIHHDVKAVEFFLQERLQALGLSHAIPFIHIGLTSEDINNIAYLSLWKDSLSDVFAPALDTVIASLTMFAETYKATPMLALTHGQPATPTTVGKEVAVFVDRLKKQITLLKEVTLEAKCSGATGTFAAHRVLSRDVDWIAFHKTLLKQFGLEQLLLTTQVNSYDSLVESYHAISRINMILLDLSRDMWMYISRGIFHQIVSKDHVGSSTMPHKVNPIHFENAEGNIAISQGMFTTLASHLPVSRMQRDLSGSTIIRNQGIALAHALLAVKSVAKGMATITPNQSVLSQELQAHPEVLTEAVQTVLRKYGEKDAYEKVKAFSRGEYIDMATLRSFITTLDISVKDRQFLGSLTPENYIGLAGMLVDTL</sequence>
<feature type="binding site" evidence="11">
    <location>
        <begin position="300"/>
        <end position="306"/>
    </location>
    <ligand>
        <name>substrate</name>
    </ligand>
</feature>
<dbReference type="InterPro" id="IPR018220">
    <property type="entry name" value="Adenylosuccin_syn_GTP-bd"/>
</dbReference>
<feature type="binding site" description="in other chain" evidence="11">
    <location>
        <begin position="40"/>
        <end position="43"/>
    </location>
    <ligand>
        <name>IMP</name>
        <dbReference type="ChEBI" id="CHEBI:58053"/>
        <note>ligand shared between dimeric partners</note>
    </ligand>
</feature>
<feature type="binding site" evidence="11">
    <location>
        <begin position="14"/>
        <end position="20"/>
    </location>
    <ligand>
        <name>GTP</name>
        <dbReference type="ChEBI" id="CHEBI:37565"/>
    </ligand>
</feature>
<feature type="binding site" description="in other chain" evidence="11">
    <location>
        <position position="240"/>
    </location>
    <ligand>
        <name>IMP</name>
        <dbReference type="ChEBI" id="CHEBI:58053"/>
        <note>ligand shared between dimeric partners</note>
    </ligand>
</feature>
<keyword evidence="6 11" id="KW-0547">Nucleotide-binding</keyword>
<name>A0A2H0TWT0_9BACT</name>
<evidence type="ECO:0000256" key="10">
    <source>
        <dbReference type="ARBA" id="ARBA00025012"/>
    </source>
</evidence>
<evidence type="ECO:0000256" key="9">
    <source>
        <dbReference type="ARBA" id="ARBA00023134"/>
    </source>
</evidence>
<comment type="cofactor">
    <cofactor evidence="11">
        <name>Mg(2+)</name>
        <dbReference type="ChEBI" id="CHEBI:18420"/>
    </cofactor>
    <text evidence="11">Binds 1 Mg(2+) ion per subunit.</text>
</comment>
<feature type="domain" description="Fumarate lyase N-terminal" evidence="13">
    <location>
        <begin position="447"/>
        <end position="744"/>
    </location>
</feature>
<evidence type="ECO:0000256" key="11">
    <source>
        <dbReference type="HAMAP-Rule" id="MF_00011"/>
    </source>
</evidence>
<dbReference type="InterPro" id="IPR001114">
    <property type="entry name" value="Adenylosuccinate_synthetase"/>
</dbReference>
<dbReference type="Gene3D" id="3.40.440.10">
    <property type="entry name" value="Adenylosuccinate Synthetase, subunit A, domain 1"/>
    <property type="match status" value="1"/>
</dbReference>
<feature type="active site" description="Proton acceptor" evidence="11">
    <location>
        <position position="15"/>
    </location>
</feature>
<dbReference type="SUPFAM" id="SSF52540">
    <property type="entry name" value="P-loop containing nucleoside triphosphate hydrolases"/>
    <property type="match status" value="1"/>
</dbReference>
<dbReference type="UniPathway" id="UPA00075">
    <property type="reaction ID" value="UER00335"/>
</dbReference>
<evidence type="ECO:0000259" key="13">
    <source>
        <dbReference type="Pfam" id="PF00206"/>
    </source>
</evidence>
<dbReference type="Pfam" id="PF08328">
    <property type="entry name" value="ASL_C"/>
    <property type="match status" value="1"/>
</dbReference>
<dbReference type="SMART" id="SM00788">
    <property type="entry name" value="Adenylsucc_synt"/>
    <property type="match status" value="1"/>
</dbReference>
<feature type="binding site" description="in other chain" evidence="11">
    <location>
        <position position="225"/>
    </location>
    <ligand>
        <name>IMP</name>
        <dbReference type="ChEBI" id="CHEBI:58053"/>
        <note>ligand shared between dimeric partners</note>
    </ligand>
</feature>
<feature type="binding site" evidence="11">
    <location>
        <position position="306"/>
    </location>
    <ligand>
        <name>GTP</name>
        <dbReference type="ChEBI" id="CHEBI:37565"/>
    </ligand>
</feature>
<dbReference type="InterPro" id="IPR008948">
    <property type="entry name" value="L-Aspartase-like"/>
</dbReference>
<evidence type="ECO:0000313" key="15">
    <source>
        <dbReference type="EMBL" id="PIR76603.1"/>
    </source>
</evidence>
<dbReference type="FunFam" id="3.90.170.10:FF:000001">
    <property type="entry name" value="Adenylosuccinate synthetase"/>
    <property type="match status" value="1"/>
</dbReference>
<feature type="binding site" description="in other chain" evidence="11">
    <location>
        <position position="304"/>
    </location>
    <ligand>
        <name>IMP</name>
        <dbReference type="ChEBI" id="CHEBI:58053"/>
        <note>ligand shared between dimeric partners</note>
    </ligand>
</feature>
<dbReference type="Gene3D" id="1.10.300.10">
    <property type="entry name" value="Adenylosuccinate Synthetase, subunit A, domain 2"/>
    <property type="match status" value="1"/>
</dbReference>
<dbReference type="InterPro" id="IPR047136">
    <property type="entry name" value="PurB_bact"/>
</dbReference>
<keyword evidence="7 11" id="KW-0658">Purine biosynthesis</keyword>
<evidence type="ECO:0000256" key="4">
    <source>
        <dbReference type="ARBA" id="ARBA00022598"/>
    </source>
</evidence>
<evidence type="ECO:0000259" key="14">
    <source>
        <dbReference type="Pfam" id="PF08328"/>
    </source>
</evidence>
<dbReference type="AlphaFoldDB" id="A0A2H0TWT0"/>
<dbReference type="GO" id="GO:0044208">
    <property type="term" value="P:'de novo' AMP biosynthetic process"/>
    <property type="evidence" value="ECO:0007669"/>
    <property type="project" value="UniProtKB-UniRule"/>
</dbReference>
<dbReference type="InterPro" id="IPR020557">
    <property type="entry name" value="Fumarate_lyase_CS"/>
</dbReference>
<evidence type="ECO:0000256" key="2">
    <source>
        <dbReference type="ARBA" id="ARBA00004734"/>
    </source>
</evidence>
<dbReference type="InterPro" id="IPR000362">
    <property type="entry name" value="Fumarate_lyase_fam"/>
</dbReference>
<dbReference type="GO" id="GO:0004019">
    <property type="term" value="F:adenylosuccinate synthase activity"/>
    <property type="evidence" value="ECO:0007669"/>
    <property type="project" value="UniProtKB-UniRule"/>
</dbReference>
<evidence type="ECO:0000256" key="1">
    <source>
        <dbReference type="ARBA" id="ARBA00004706"/>
    </source>
</evidence>
<dbReference type="InterPro" id="IPR024083">
    <property type="entry name" value="Fumarase/histidase_N"/>
</dbReference>
<dbReference type="PRINTS" id="PR00149">
    <property type="entry name" value="FUMRATELYASE"/>
</dbReference>
<dbReference type="NCBIfam" id="NF002223">
    <property type="entry name" value="PRK01117.1"/>
    <property type="match status" value="1"/>
</dbReference>
<dbReference type="InterPro" id="IPR027417">
    <property type="entry name" value="P-loop_NTPase"/>
</dbReference>